<dbReference type="InterPro" id="IPR021327">
    <property type="entry name" value="DUF2934"/>
</dbReference>
<evidence type="ECO:0000313" key="3">
    <source>
        <dbReference type="Proteomes" id="UP000435138"/>
    </source>
</evidence>
<organism evidence="2 3">
    <name type="scientific">Endobacterium cereale</name>
    <dbReference type="NCBI Taxonomy" id="2663029"/>
    <lineage>
        <taxon>Bacteria</taxon>
        <taxon>Pseudomonadati</taxon>
        <taxon>Pseudomonadota</taxon>
        <taxon>Alphaproteobacteria</taxon>
        <taxon>Hyphomicrobiales</taxon>
        <taxon>Rhizobiaceae</taxon>
        <taxon>Endobacterium</taxon>
    </lineage>
</organism>
<accession>A0A6A8A8I2</accession>
<sequence length="55" mass="6350">MESEPDDWVARRAYELWEQAGNPDGQEHEHWSQASAEWDENSATSPTSSWDDQAE</sequence>
<feature type="compositionally biased region" description="Polar residues" evidence="1">
    <location>
        <begin position="41"/>
        <end position="55"/>
    </location>
</feature>
<protein>
    <submittedName>
        <fullName evidence="2">DUF2934 domain-containing protein</fullName>
    </submittedName>
</protein>
<name>A0A6A8A8I2_9HYPH</name>
<dbReference type="AlphaFoldDB" id="A0A6A8A8I2"/>
<feature type="region of interest" description="Disordered" evidence="1">
    <location>
        <begin position="17"/>
        <end position="55"/>
    </location>
</feature>
<dbReference type="RefSeq" id="WP_153353701.1">
    <property type="nucleotide sequence ID" value="NZ_WIXI01000039.1"/>
</dbReference>
<gene>
    <name evidence="2" type="ORF">GAO09_09115</name>
</gene>
<dbReference type="Proteomes" id="UP000435138">
    <property type="component" value="Unassembled WGS sequence"/>
</dbReference>
<dbReference type="Pfam" id="PF11154">
    <property type="entry name" value="DUF2934"/>
    <property type="match status" value="1"/>
</dbReference>
<reference evidence="2 3" key="1">
    <citation type="submission" date="2019-11" db="EMBL/GenBank/DDBJ databases">
        <title>Genome analysis of Rhizobacterium cereale a novel genus and species isolated from maize roots in North Spain.</title>
        <authorList>
            <person name="Menendez E."/>
            <person name="Flores-Felix J.D."/>
            <person name="Ramirez-Bahena M.-H."/>
            <person name="Igual J.M."/>
            <person name="Garcia-Fraile P."/>
            <person name="Peix A."/>
            <person name="Velazquez E."/>
        </authorList>
    </citation>
    <scope>NUCLEOTIDE SEQUENCE [LARGE SCALE GENOMIC DNA]</scope>
    <source>
        <strain evidence="2 3">RZME27</strain>
    </source>
</reference>
<proteinExistence type="predicted"/>
<evidence type="ECO:0000313" key="2">
    <source>
        <dbReference type="EMBL" id="MQY46207.1"/>
    </source>
</evidence>
<comment type="caution">
    <text evidence="2">The sequence shown here is derived from an EMBL/GenBank/DDBJ whole genome shotgun (WGS) entry which is preliminary data.</text>
</comment>
<evidence type="ECO:0000256" key="1">
    <source>
        <dbReference type="SAM" id="MobiDB-lite"/>
    </source>
</evidence>
<keyword evidence="3" id="KW-1185">Reference proteome</keyword>
<dbReference type="EMBL" id="WIXI01000039">
    <property type="protein sequence ID" value="MQY46207.1"/>
    <property type="molecule type" value="Genomic_DNA"/>
</dbReference>